<keyword evidence="3" id="KW-1185">Reference proteome</keyword>
<dbReference type="Proteomes" id="UP000184694">
    <property type="component" value="Unassembled WGS sequence"/>
</dbReference>
<evidence type="ECO:0000313" key="2">
    <source>
        <dbReference type="EMBL" id="SIN96854.1"/>
    </source>
</evidence>
<keyword evidence="1" id="KW-1133">Transmembrane helix</keyword>
<keyword evidence="1" id="KW-0472">Membrane</keyword>
<dbReference type="RefSeq" id="WP_175565998.1">
    <property type="nucleotide sequence ID" value="NZ_FSRG01000004.1"/>
</dbReference>
<name>A0A1N6FNM9_9BACT</name>
<gene>
    <name evidence="2" type="ORF">SAMN02745161_1414</name>
</gene>
<keyword evidence="1" id="KW-0812">Transmembrane</keyword>
<organism evidence="2 3">
    <name type="scientific">Halodesulfovibrio marinisediminis DSM 17456</name>
    <dbReference type="NCBI Taxonomy" id="1121457"/>
    <lineage>
        <taxon>Bacteria</taxon>
        <taxon>Pseudomonadati</taxon>
        <taxon>Thermodesulfobacteriota</taxon>
        <taxon>Desulfovibrionia</taxon>
        <taxon>Desulfovibrionales</taxon>
        <taxon>Desulfovibrionaceae</taxon>
        <taxon>Halodesulfovibrio</taxon>
    </lineage>
</organism>
<proteinExistence type="predicted"/>
<evidence type="ECO:0000256" key="1">
    <source>
        <dbReference type="SAM" id="Phobius"/>
    </source>
</evidence>
<dbReference type="EMBL" id="FSRG01000004">
    <property type="protein sequence ID" value="SIN96854.1"/>
    <property type="molecule type" value="Genomic_DNA"/>
</dbReference>
<feature type="transmembrane region" description="Helical" evidence="1">
    <location>
        <begin position="36"/>
        <end position="56"/>
    </location>
</feature>
<accession>A0A1N6FNM9</accession>
<evidence type="ECO:0000313" key="3">
    <source>
        <dbReference type="Proteomes" id="UP000184694"/>
    </source>
</evidence>
<dbReference type="AlphaFoldDB" id="A0A1N6FNM9"/>
<protein>
    <submittedName>
        <fullName evidence="2">Uncharacterized protein</fullName>
    </submittedName>
</protein>
<sequence length="58" mass="5837">MLGRALKLLGQTVTVATLVSGTPALAVTSPVLMWAVRSKVVASAAAGASAYALAVLRR</sequence>
<reference evidence="3" key="1">
    <citation type="submission" date="2016-11" db="EMBL/GenBank/DDBJ databases">
        <authorList>
            <person name="Varghese N."/>
            <person name="Submissions S."/>
        </authorList>
    </citation>
    <scope>NUCLEOTIDE SEQUENCE [LARGE SCALE GENOMIC DNA]</scope>
    <source>
        <strain evidence="3">DSM 17456</strain>
    </source>
</reference>